<dbReference type="SUPFAM" id="SSF54427">
    <property type="entry name" value="NTF2-like"/>
    <property type="match status" value="1"/>
</dbReference>
<evidence type="ECO:0000256" key="1">
    <source>
        <dbReference type="ARBA" id="ARBA00004273"/>
    </source>
</evidence>
<dbReference type="Gene3D" id="3.10.450.240">
    <property type="match status" value="1"/>
</dbReference>
<dbReference type="AlphaFoldDB" id="C1FJD9"/>
<dbReference type="GeneID" id="8247964"/>
<feature type="domain" description="Tim44-like" evidence="8">
    <location>
        <begin position="251"/>
        <end position="407"/>
    </location>
</feature>
<dbReference type="GO" id="GO:0051087">
    <property type="term" value="F:protein-folding chaperone binding"/>
    <property type="evidence" value="ECO:0007669"/>
    <property type="project" value="TreeGrafter"/>
</dbReference>
<keyword evidence="10" id="KW-1185">Reference proteome</keyword>
<dbReference type="PANTHER" id="PTHR10721:SF1">
    <property type="entry name" value="MITOCHONDRIAL IMPORT INNER MEMBRANE TRANSLOCASE SUBUNIT TIM44"/>
    <property type="match status" value="1"/>
</dbReference>
<organism evidence="9 10">
    <name type="scientific">Micromonas commoda (strain RCC299 / NOUM17 / CCMP2709)</name>
    <name type="common">Picoplanktonic green alga</name>
    <dbReference type="NCBI Taxonomy" id="296587"/>
    <lineage>
        <taxon>Eukaryota</taxon>
        <taxon>Viridiplantae</taxon>
        <taxon>Chlorophyta</taxon>
        <taxon>Mamiellophyceae</taxon>
        <taxon>Mamiellales</taxon>
        <taxon>Mamiellaceae</taxon>
        <taxon>Micromonas</taxon>
    </lineage>
</organism>
<dbReference type="STRING" id="296587.C1FJD9"/>
<dbReference type="InterPro" id="IPR032710">
    <property type="entry name" value="NTF2-like_dom_sf"/>
</dbReference>
<gene>
    <name evidence="9" type="ORF">MICPUN_63020</name>
</gene>
<evidence type="ECO:0000256" key="5">
    <source>
        <dbReference type="ARBA" id="ARBA00023128"/>
    </source>
</evidence>
<sequence>MSALRHLARRCASSLNAARGLATKTSRKGSGKTAAKAAASASPSSDDDSGSPDHREAAAGTVEDGTIGAEADKAARAAKEAAESFTRWAKGAGAKLGDGAAKAAGGAKSFSETADKRSGGLMTTIVNAFKEEYRLAMMDPGDAAMERRKSAPGYVAPGPVDPYEGTTAVAIAQKKKSRFQAAWETVSEKTGLGAHVTSVFSKLEGLKQTPAYKKGEEMLEDARERWETSDNPMVHRIQDITEGAFFAETEQAEAYRVLQQRVPDFNMNGFIAEVRRDVPKVLGAYLKGDVEALERCAVSKEMLERMGGQMKLWQHEGQFVDPRILHLSEMELVEVRTLDNAPMIVLQFSCQQINCVRNKDGEIVEGAEDDIQSVHYLWAMQLEDVEYTHSDGRKYTAPTWQLREMVLRGMMAVAA</sequence>
<evidence type="ECO:0000313" key="9">
    <source>
        <dbReference type="EMBL" id="ACO70576.1"/>
    </source>
</evidence>
<dbReference type="KEGG" id="mis:MICPUN_63020"/>
<accession>C1FJD9</accession>
<dbReference type="Pfam" id="PF04280">
    <property type="entry name" value="Tim44"/>
    <property type="match status" value="1"/>
</dbReference>
<dbReference type="GO" id="GO:0030150">
    <property type="term" value="P:protein import into mitochondrial matrix"/>
    <property type="evidence" value="ECO:0007669"/>
    <property type="project" value="TreeGrafter"/>
</dbReference>
<dbReference type="Proteomes" id="UP000002009">
    <property type="component" value="Chromosome 12"/>
</dbReference>
<evidence type="ECO:0000256" key="7">
    <source>
        <dbReference type="SAM" id="MobiDB-lite"/>
    </source>
</evidence>
<dbReference type="eggNOG" id="KOG2580">
    <property type="taxonomic scope" value="Eukaryota"/>
</dbReference>
<feature type="compositionally biased region" description="Low complexity" evidence="7">
    <location>
        <begin position="31"/>
        <end position="44"/>
    </location>
</feature>
<dbReference type="InParanoid" id="C1FJD9"/>
<protein>
    <submittedName>
        <fullName evidence="9">Mitochondrial protein translocase family</fullName>
    </submittedName>
</protein>
<comment type="similarity">
    <text evidence="2">Belongs to the Tim44 family.</text>
</comment>
<dbReference type="InterPro" id="IPR039544">
    <property type="entry name" value="Tim44-like"/>
</dbReference>
<dbReference type="EMBL" id="CP001577">
    <property type="protein sequence ID" value="ACO70576.1"/>
    <property type="molecule type" value="Genomic_DNA"/>
</dbReference>
<evidence type="ECO:0000256" key="4">
    <source>
        <dbReference type="ARBA" id="ARBA00022946"/>
    </source>
</evidence>
<dbReference type="RefSeq" id="XP_002509318.1">
    <property type="nucleotide sequence ID" value="XM_002509272.1"/>
</dbReference>
<feature type="region of interest" description="Disordered" evidence="7">
    <location>
        <begin position="15"/>
        <end position="75"/>
    </location>
</feature>
<dbReference type="SMART" id="SM00978">
    <property type="entry name" value="Tim44"/>
    <property type="match status" value="1"/>
</dbReference>
<proteinExistence type="inferred from homology"/>
<keyword evidence="4" id="KW-0809">Transit peptide</keyword>
<comment type="subcellular location">
    <subcellularLocation>
        <location evidence="1">Mitochondrion inner membrane</location>
    </subcellularLocation>
</comment>
<evidence type="ECO:0000256" key="2">
    <source>
        <dbReference type="ARBA" id="ARBA00009597"/>
    </source>
</evidence>
<evidence type="ECO:0000256" key="6">
    <source>
        <dbReference type="ARBA" id="ARBA00023136"/>
    </source>
</evidence>
<dbReference type="InterPro" id="IPR007379">
    <property type="entry name" value="Tim44-like_dom"/>
</dbReference>
<name>C1FJD9_MICCC</name>
<dbReference type="PANTHER" id="PTHR10721">
    <property type="entry name" value="MITOCHONDRIAL IMPORT INNER MEMBRANE TRANSLOCASE SUBUNIT TIM44"/>
    <property type="match status" value="1"/>
</dbReference>
<evidence type="ECO:0000256" key="3">
    <source>
        <dbReference type="ARBA" id="ARBA00022792"/>
    </source>
</evidence>
<reference evidence="9 10" key="1">
    <citation type="journal article" date="2009" name="Science">
        <title>Green evolution and dynamic adaptations revealed by genomes of the marine picoeukaryotes Micromonas.</title>
        <authorList>
            <person name="Worden A.Z."/>
            <person name="Lee J.H."/>
            <person name="Mock T."/>
            <person name="Rouze P."/>
            <person name="Simmons M.P."/>
            <person name="Aerts A.L."/>
            <person name="Allen A.E."/>
            <person name="Cuvelier M.L."/>
            <person name="Derelle E."/>
            <person name="Everett M.V."/>
            <person name="Foulon E."/>
            <person name="Grimwood J."/>
            <person name="Gundlach H."/>
            <person name="Henrissat B."/>
            <person name="Napoli C."/>
            <person name="McDonald S.M."/>
            <person name="Parker M.S."/>
            <person name="Rombauts S."/>
            <person name="Salamov A."/>
            <person name="Von Dassow P."/>
            <person name="Badger J.H."/>
            <person name="Coutinho P.M."/>
            <person name="Demir E."/>
            <person name="Dubchak I."/>
            <person name="Gentemann C."/>
            <person name="Eikrem W."/>
            <person name="Gready J.E."/>
            <person name="John U."/>
            <person name="Lanier W."/>
            <person name="Lindquist E.A."/>
            <person name="Lucas S."/>
            <person name="Mayer K.F."/>
            <person name="Moreau H."/>
            <person name="Not F."/>
            <person name="Otillar R."/>
            <person name="Panaud O."/>
            <person name="Pangilinan J."/>
            <person name="Paulsen I."/>
            <person name="Piegu B."/>
            <person name="Poliakov A."/>
            <person name="Robbens S."/>
            <person name="Schmutz J."/>
            <person name="Toulza E."/>
            <person name="Wyss T."/>
            <person name="Zelensky A."/>
            <person name="Zhou K."/>
            <person name="Armbrust E.V."/>
            <person name="Bhattacharya D."/>
            <person name="Goodenough U.W."/>
            <person name="Van de Peer Y."/>
            <person name="Grigoriev I.V."/>
        </authorList>
    </citation>
    <scope>NUCLEOTIDE SEQUENCE [LARGE SCALE GENOMIC DNA]</scope>
    <source>
        <strain evidence="10">RCC299 / NOUM17</strain>
    </source>
</reference>
<dbReference type="OMA" id="YETSDHP"/>
<keyword evidence="5" id="KW-0496">Mitochondrion</keyword>
<dbReference type="OrthoDB" id="10265990at2759"/>
<keyword evidence="3" id="KW-0999">Mitochondrion inner membrane</keyword>
<evidence type="ECO:0000259" key="8">
    <source>
        <dbReference type="SMART" id="SM00978"/>
    </source>
</evidence>
<keyword evidence="6" id="KW-0472">Membrane</keyword>
<dbReference type="FunCoup" id="C1FJD9">
    <property type="interactions" value="1788"/>
</dbReference>
<evidence type="ECO:0000313" key="10">
    <source>
        <dbReference type="Proteomes" id="UP000002009"/>
    </source>
</evidence>
<dbReference type="GO" id="GO:0005743">
    <property type="term" value="C:mitochondrial inner membrane"/>
    <property type="evidence" value="ECO:0007669"/>
    <property type="project" value="UniProtKB-SubCell"/>
</dbReference>